<dbReference type="Gramene" id="evm.model.08.729">
    <property type="protein sequence ID" value="cds.evm.model.08.729"/>
    <property type="gene ID" value="evm.TU.08.729"/>
</dbReference>
<evidence type="ECO:0000313" key="3">
    <source>
        <dbReference type="Proteomes" id="UP000596661"/>
    </source>
</evidence>
<feature type="compositionally biased region" description="Low complexity" evidence="1">
    <location>
        <begin position="77"/>
        <end position="90"/>
    </location>
</feature>
<feature type="region of interest" description="Disordered" evidence="1">
    <location>
        <begin position="46"/>
        <end position="108"/>
    </location>
</feature>
<name>A0A803QC67_CANSA</name>
<feature type="compositionally biased region" description="Basic and acidic residues" evidence="1">
    <location>
        <begin position="51"/>
        <end position="63"/>
    </location>
</feature>
<evidence type="ECO:0000313" key="2">
    <source>
        <dbReference type="EnsemblPlants" id="cds.evm.model.08.729"/>
    </source>
</evidence>
<organism evidence="2 3">
    <name type="scientific">Cannabis sativa</name>
    <name type="common">Hemp</name>
    <name type="synonym">Marijuana</name>
    <dbReference type="NCBI Taxonomy" id="3483"/>
    <lineage>
        <taxon>Eukaryota</taxon>
        <taxon>Viridiplantae</taxon>
        <taxon>Streptophyta</taxon>
        <taxon>Embryophyta</taxon>
        <taxon>Tracheophyta</taxon>
        <taxon>Spermatophyta</taxon>
        <taxon>Magnoliopsida</taxon>
        <taxon>eudicotyledons</taxon>
        <taxon>Gunneridae</taxon>
        <taxon>Pentapetalae</taxon>
        <taxon>rosids</taxon>
        <taxon>fabids</taxon>
        <taxon>Rosales</taxon>
        <taxon>Cannabaceae</taxon>
        <taxon>Cannabis</taxon>
    </lineage>
</organism>
<protein>
    <submittedName>
        <fullName evidence="2">Uncharacterized protein</fullName>
    </submittedName>
</protein>
<evidence type="ECO:0000256" key="1">
    <source>
        <dbReference type="SAM" id="MobiDB-lite"/>
    </source>
</evidence>
<accession>A0A803QC67</accession>
<dbReference type="AlphaFoldDB" id="A0A803QC67"/>
<proteinExistence type="predicted"/>
<dbReference type="EMBL" id="UZAU01000690">
    <property type="status" value="NOT_ANNOTATED_CDS"/>
    <property type="molecule type" value="Genomic_DNA"/>
</dbReference>
<keyword evidence="3" id="KW-1185">Reference proteome</keyword>
<dbReference type="EnsemblPlants" id="evm.model.08.729">
    <property type="protein sequence ID" value="cds.evm.model.08.729"/>
    <property type="gene ID" value="evm.TU.08.729"/>
</dbReference>
<dbReference type="Proteomes" id="UP000596661">
    <property type="component" value="Chromosome 8"/>
</dbReference>
<reference evidence="2" key="2">
    <citation type="submission" date="2021-03" db="UniProtKB">
        <authorList>
            <consortium name="EnsemblPlants"/>
        </authorList>
    </citation>
    <scope>IDENTIFICATION</scope>
</reference>
<sequence>MAILGGILPLSDLWKDIWRISTNNMKKVLDKADSFIKLEEAIRQAQTGHVNNRESQDIMHSHDLPGSQAGTNNSTQISGGNNTINKNNKNSSRRNSGKKGSLTLSHATKLEGQVGEVYMLHPPHGET</sequence>
<reference evidence="2" key="1">
    <citation type="submission" date="2018-11" db="EMBL/GenBank/DDBJ databases">
        <authorList>
            <person name="Grassa J C."/>
        </authorList>
    </citation>
    <scope>NUCLEOTIDE SEQUENCE [LARGE SCALE GENOMIC DNA]</scope>
</reference>